<evidence type="ECO:0000313" key="8">
    <source>
        <dbReference type="EMBL" id="QJT08258.1"/>
    </source>
</evidence>
<dbReference type="InterPro" id="IPR027379">
    <property type="entry name" value="CLS_N"/>
</dbReference>
<dbReference type="EMBL" id="QMIF01000003">
    <property type="protein sequence ID" value="TVM35151.1"/>
    <property type="molecule type" value="Genomic_DNA"/>
</dbReference>
<accession>A0A6P1ZJI0</accession>
<keyword evidence="3 6" id="KW-0812">Transmembrane</keyword>
<keyword evidence="5 6" id="KW-0472">Membrane</keyword>
<name>A0A6P1ZJI0_9BACT</name>
<evidence type="ECO:0000256" key="2">
    <source>
        <dbReference type="ARBA" id="ARBA00022475"/>
    </source>
</evidence>
<feature type="transmembrane region" description="Helical" evidence="6">
    <location>
        <begin position="38"/>
        <end position="58"/>
    </location>
</feature>
<feature type="domain" description="Cardiolipin synthase N-terminal" evidence="7">
    <location>
        <begin position="18"/>
        <end position="60"/>
    </location>
</feature>
<keyword evidence="2" id="KW-1003">Cell membrane</keyword>
<keyword evidence="4 6" id="KW-1133">Transmembrane helix</keyword>
<dbReference type="EMBL" id="CP039543">
    <property type="protein sequence ID" value="QJT08258.1"/>
    <property type="molecule type" value="Genomic_DNA"/>
</dbReference>
<gene>
    <name evidence="9" type="ORF">DQK91_07070</name>
    <name evidence="8" type="ORF">E8L03_04645</name>
</gene>
<organism evidence="9 10">
    <name type="scientific">Oceanidesulfovibrio marinus</name>
    <dbReference type="NCBI Taxonomy" id="370038"/>
    <lineage>
        <taxon>Bacteria</taxon>
        <taxon>Pseudomonadati</taxon>
        <taxon>Thermodesulfobacteriota</taxon>
        <taxon>Desulfovibrionia</taxon>
        <taxon>Desulfovibrionales</taxon>
        <taxon>Desulfovibrionaceae</taxon>
        <taxon>Oceanidesulfovibrio</taxon>
    </lineage>
</organism>
<comment type="subcellular location">
    <subcellularLocation>
        <location evidence="1">Cell membrane</location>
        <topology evidence="1">Multi-pass membrane protein</topology>
    </subcellularLocation>
</comment>
<keyword evidence="11" id="KW-1185">Reference proteome</keyword>
<dbReference type="AlphaFoldDB" id="A0A6P1ZJI0"/>
<dbReference type="Proteomes" id="UP000434052">
    <property type="component" value="Unassembled WGS sequence"/>
</dbReference>
<evidence type="ECO:0000313" key="10">
    <source>
        <dbReference type="Proteomes" id="UP000434052"/>
    </source>
</evidence>
<dbReference type="Proteomes" id="UP000503251">
    <property type="component" value="Chromosome"/>
</dbReference>
<evidence type="ECO:0000256" key="4">
    <source>
        <dbReference type="ARBA" id="ARBA00022989"/>
    </source>
</evidence>
<reference evidence="8 11" key="2">
    <citation type="submission" date="2019-04" db="EMBL/GenBank/DDBJ databases">
        <title>Isolation and culture of sulfate reducing bacteria from the cold seep of the South China Sea.</title>
        <authorList>
            <person name="Sun C."/>
            <person name="Liu R."/>
        </authorList>
    </citation>
    <scope>NUCLEOTIDE SEQUENCE [LARGE SCALE GENOMIC DNA]</scope>
    <source>
        <strain evidence="8 11">CS1</strain>
    </source>
</reference>
<evidence type="ECO:0000256" key="3">
    <source>
        <dbReference type="ARBA" id="ARBA00022692"/>
    </source>
</evidence>
<reference evidence="9 10" key="1">
    <citation type="submission" date="2018-06" db="EMBL/GenBank/DDBJ databases">
        <title>Complete genome of Desulfovibrio marinus P48SEP.</title>
        <authorList>
            <person name="Crispim J.S."/>
            <person name="Vidigal P.M.P."/>
            <person name="Silva L.C.F."/>
            <person name="Araujo L.C."/>
            <person name="Laguardia C.N."/>
            <person name="Dias R.S."/>
            <person name="Sousa M.P."/>
            <person name="Paula S.O."/>
            <person name="Silva C."/>
        </authorList>
    </citation>
    <scope>NUCLEOTIDE SEQUENCE [LARGE SCALE GENOMIC DNA]</scope>
    <source>
        <strain evidence="9 10">P48SEP</strain>
    </source>
</reference>
<evidence type="ECO:0000256" key="1">
    <source>
        <dbReference type="ARBA" id="ARBA00004651"/>
    </source>
</evidence>
<dbReference type="GO" id="GO:0005886">
    <property type="term" value="C:plasma membrane"/>
    <property type="evidence" value="ECO:0007669"/>
    <property type="project" value="UniProtKB-SubCell"/>
</dbReference>
<dbReference type="Pfam" id="PF13396">
    <property type="entry name" value="PLDc_N"/>
    <property type="match status" value="1"/>
</dbReference>
<dbReference type="RefSeq" id="WP_144234708.1">
    <property type="nucleotide sequence ID" value="NZ_CP039543.1"/>
</dbReference>
<protein>
    <recommendedName>
        <fullName evidence="7">Cardiolipin synthase N-terminal domain-containing protein</fullName>
    </recommendedName>
</protein>
<evidence type="ECO:0000259" key="7">
    <source>
        <dbReference type="Pfam" id="PF13396"/>
    </source>
</evidence>
<evidence type="ECO:0000313" key="9">
    <source>
        <dbReference type="EMBL" id="TVM35151.1"/>
    </source>
</evidence>
<evidence type="ECO:0000256" key="6">
    <source>
        <dbReference type="SAM" id="Phobius"/>
    </source>
</evidence>
<evidence type="ECO:0000256" key="5">
    <source>
        <dbReference type="ARBA" id="ARBA00023136"/>
    </source>
</evidence>
<proteinExistence type="predicted"/>
<evidence type="ECO:0000313" key="11">
    <source>
        <dbReference type="Proteomes" id="UP000503251"/>
    </source>
</evidence>
<sequence length="67" mass="7657">MTNSWILTALILALPIIPNLWSIWHIFYRDFPSPTEKLAWLGVAVFIPVLGGIIYILVGRRRARKPA</sequence>
<dbReference type="OrthoDB" id="5348497at2"/>